<dbReference type="Gramene" id="KZN08934">
    <property type="protein sequence ID" value="KZN08934"/>
    <property type="gene ID" value="DCAR_001590"/>
</dbReference>
<organism evidence="1 2">
    <name type="scientific">Daucus carota subsp. sativus</name>
    <name type="common">Carrot</name>
    <dbReference type="NCBI Taxonomy" id="79200"/>
    <lineage>
        <taxon>Eukaryota</taxon>
        <taxon>Viridiplantae</taxon>
        <taxon>Streptophyta</taxon>
        <taxon>Embryophyta</taxon>
        <taxon>Tracheophyta</taxon>
        <taxon>Spermatophyta</taxon>
        <taxon>Magnoliopsida</taxon>
        <taxon>eudicotyledons</taxon>
        <taxon>Gunneridae</taxon>
        <taxon>Pentapetalae</taxon>
        <taxon>asterids</taxon>
        <taxon>campanulids</taxon>
        <taxon>Apiales</taxon>
        <taxon>Apiaceae</taxon>
        <taxon>Apioideae</taxon>
        <taxon>Scandiceae</taxon>
        <taxon>Daucinae</taxon>
        <taxon>Daucus</taxon>
        <taxon>Daucus sect. Daucus</taxon>
    </lineage>
</organism>
<name>A0A166GGH2_DAUCS</name>
<sequence>MKRYPLPEEYLLNLNMDIILTICSFLLRDNFLAFTNFFQVFVMYKNDDEVFNLLHHLDWTNMHVHKLSWNQVVSSRFSRFLETSTEMMVIHAIAYNACNNLILNNQVNQNMSLLQILAHHDHLSFLALHIFRPFFDNNVFQVSAKAVHFRFKNNQIFNGQLQSFTEAFNGRLRLCTGGWDARQVMKPSFPMCQSYKTQPADHFSPYSWPAHIDRDNRLHCWIPSELVNALMDKFVEGCHYVISNFSVEPFNQKDRCFEAELHIVLHSNTAITDMPRSYSQIPKDIFCLKNLKTMIESAQTHDYLIDLVGIVEDLKPMEPVNGPALKNIST</sequence>
<evidence type="ECO:0000313" key="1">
    <source>
        <dbReference type="EMBL" id="WOG82391.1"/>
    </source>
</evidence>
<reference evidence="1" key="2">
    <citation type="submission" date="2022-03" db="EMBL/GenBank/DDBJ databases">
        <title>Draft title - Genomic analysis of global carrot germplasm unveils the trajectory of domestication and the origin of high carotenoid orange carrot.</title>
        <authorList>
            <person name="Iorizzo M."/>
            <person name="Ellison S."/>
            <person name="Senalik D."/>
            <person name="Macko-Podgorni A."/>
            <person name="Grzebelus D."/>
            <person name="Bostan H."/>
            <person name="Rolling W."/>
            <person name="Curaba J."/>
            <person name="Simon P."/>
        </authorList>
    </citation>
    <scope>NUCLEOTIDE SEQUENCE</scope>
    <source>
        <tissue evidence="1">Leaf</tissue>
    </source>
</reference>
<evidence type="ECO:0000313" key="2">
    <source>
        <dbReference type="Proteomes" id="UP000077755"/>
    </source>
</evidence>
<gene>
    <name evidence="1" type="ORF">DCAR_0101555</name>
</gene>
<dbReference type="AlphaFoldDB" id="A0A166GGH2"/>
<dbReference type="EMBL" id="CP093343">
    <property type="protein sequence ID" value="WOG82391.1"/>
    <property type="molecule type" value="Genomic_DNA"/>
</dbReference>
<dbReference type="Proteomes" id="UP000077755">
    <property type="component" value="Chromosome 1"/>
</dbReference>
<protein>
    <submittedName>
        <fullName evidence="1">Uncharacterized protein</fullName>
    </submittedName>
</protein>
<reference evidence="1" key="1">
    <citation type="journal article" date="2016" name="Nat. Genet.">
        <title>A high-quality carrot genome assembly provides new insights into carotenoid accumulation and asterid genome evolution.</title>
        <authorList>
            <person name="Iorizzo M."/>
            <person name="Ellison S."/>
            <person name="Senalik D."/>
            <person name="Zeng P."/>
            <person name="Satapoomin P."/>
            <person name="Huang J."/>
            <person name="Bowman M."/>
            <person name="Iovene M."/>
            <person name="Sanseverino W."/>
            <person name="Cavagnaro P."/>
            <person name="Yildiz M."/>
            <person name="Macko-Podgorni A."/>
            <person name="Moranska E."/>
            <person name="Grzebelus E."/>
            <person name="Grzebelus D."/>
            <person name="Ashrafi H."/>
            <person name="Zheng Z."/>
            <person name="Cheng S."/>
            <person name="Spooner D."/>
            <person name="Van Deynze A."/>
            <person name="Simon P."/>
        </authorList>
    </citation>
    <scope>NUCLEOTIDE SEQUENCE</scope>
    <source>
        <tissue evidence="1">Leaf</tissue>
    </source>
</reference>
<proteinExistence type="predicted"/>
<accession>A0A166GGH2</accession>
<dbReference type="InterPro" id="IPR012340">
    <property type="entry name" value="NA-bd_OB-fold"/>
</dbReference>
<keyword evidence="2" id="KW-1185">Reference proteome</keyword>
<dbReference type="Gene3D" id="2.40.50.140">
    <property type="entry name" value="Nucleic acid-binding proteins"/>
    <property type="match status" value="1"/>
</dbReference>